<keyword evidence="7" id="KW-1185">Reference proteome</keyword>
<reference evidence="7" key="1">
    <citation type="journal article" date="2019" name="Int. J. Syst. Evol. Microbiol.">
        <title>The Global Catalogue of Microorganisms (GCM) 10K type strain sequencing project: providing services to taxonomists for standard genome sequencing and annotation.</title>
        <authorList>
            <consortium name="The Broad Institute Genomics Platform"/>
            <consortium name="The Broad Institute Genome Sequencing Center for Infectious Disease"/>
            <person name="Wu L."/>
            <person name="Ma J."/>
        </authorList>
    </citation>
    <scope>NUCLEOTIDE SEQUENCE [LARGE SCALE GENOMIC DNA]</scope>
    <source>
        <strain evidence="7">JCM 18542</strain>
    </source>
</reference>
<feature type="domain" description="Thioredoxin" evidence="5">
    <location>
        <begin position="32"/>
        <end position="133"/>
    </location>
</feature>
<evidence type="ECO:0000256" key="2">
    <source>
        <dbReference type="ARBA" id="ARBA00008987"/>
    </source>
</evidence>
<evidence type="ECO:0000256" key="1">
    <source>
        <dbReference type="ARBA" id="ARBA00003318"/>
    </source>
</evidence>
<dbReference type="PANTHER" id="PTHR45663:SF11">
    <property type="entry name" value="GEO12009P1"/>
    <property type="match status" value="1"/>
</dbReference>
<gene>
    <name evidence="6" type="ORF">GCM10023353_24110</name>
</gene>
<evidence type="ECO:0000256" key="4">
    <source>
        <dbReference type="SAM" id="MobiDB-lite"/>
    </source>
</evidence>
<comment type="similarity">
    <text evidence="2">Belongs to the thioredoxin family.</text>
</comment>
<dbReference type="Gene3D" id="3.40.30.10">
    <property type="entry name" value="Glutaredoxin"/>
    <property type="match status" value="1"/>
</dbReference>
<name>A0ABP9CS38_9ACTN</name>
<comment type="caution">
    <text evidence="6">The sequence shown here is derived from an EMBL/GenBank/DDBJ whole genome shotgun (WGS) entry which is preliminary data.</text>
</comment>
<dbReference type="Pfam" id="PF00085">
    <property type="entry name" value="Thioredoxin"/>
    <property type="match status" value="1"/>
</dbReference>
<dbReference type="Gene3D" id="1.25.40.10">
    <property type="entry name" value="Tetratricopeptide repeat domain"/>
    <property type="match status" value="1"/>
</dbReference>
<evidence type="ECO:0000256" key="3">
    <source>
        <dbReference type="ARBA" id="ARBA00023284"/>
    </source>
</evidence>
<dbReference type="SUPFAM" id="SSF52833">
    <property type="entry name" value="Thioredoxin-like"/>
    <property type="match status" value="1"/>
</dbReference>
<dbReference type="Proteomes" id="UP001500839">
    <property type="component" value="Unassembled WGS sequence"/>
</dbReference>
<protein>
    <submittedName>
        <fullName evidence="6">Tetratricopeptide repeat protein</fullName>
    </submittedName>
</protein>
<evidence type="ECO:0000313" key="6">
    <source>
        <dbReference type="EMBL" id="GAA4816856.1"/>
    </source>
</evidence>
<dbReference type="EMBL" id="BAABKQ010000001">
    <property type="protein sequence ID" value="GAA4816856.1"/>
    <property type="molecule type" value="Genomic_DNA"/>
</dbReference>
<dbReference type="InterPro" id="IPR013766">
    <property type="entry name" value="Thioredoxin_domain"/>
</dbReference>
<dbReference type="RefSeq" id="WP_200171929.1">
    <property type="nucleotide sequence ID" value="NZ_BAABKQ010000001.1"/>
</dbReference>
<feature type="region of interest" description="Disordered" evidence="4">
    <location>
        <begin position="1"/>
        <end position="27"/>
    </location>
</feature>
<dbReference type="InterPro" id="IPR036249">
    <property type="entry name" value="Thioredoxin-like_sf"/>
</dbReference>
<dbReference type="CDD" id="cd02956">
    <property type="entry name" value="ybbN"/>
    <property type="match status" value="1"/>
</dbReference>
<dbReference type="PANTHER" id="PTHR45663">
    <property type="entry name" value="GEO12009P1"/>
    <property type="match status" value="1"/>
</dbReference>
<accession>A0ABP9CS38</accession>
<comment type="function">
    <text evidence="1">Participates in various redox reactions through the reversible oxidation of its active center dithiol to a disulfide and catalyzes dithiol-disulfide exchange reactions.</text>
</comment>
<keyword evidence="3" id="KW-0676">Redox-active center</keyword>
<dbReference type="Pfam" id="PF14561">
    <property type="entry name" value="TPR_20"/>
    <property type="match status" value="1"/>
</dbReference>
<evidence type="ECO:0000259" key="5">
    <source>
        <dbReference type="Pfam" id="PF00085"/>
    </source>
</evidence>
<proteinExistence type="inferred from homology"/>
<evidence type="ECO:0000313" key="7">
    <source>
        <dbReference type="Proteomes" id="UP001500839"/>
    </source>
</evidence>
<organism evidence="6 7">
    <name type="scientific">Tomitella cavernea</name>
    <dbReference type="NCBI Taxonomy" id="1387982"/>
    <lineage>
        <taxon>Bacteria</taxon>
        <taxon>Bacillati</taxon>
        <taxon>Actinomycetota</taxon>
        <taxon>Actinomycetes</taxon>
        <taxon>Mycobacteriales</taxon>
        <taxon>Tomitella</taxon>
    </lineage>
</organism>
<sequence length="292" mass="30458">MSGAVDLAGLAQPQRPPQEQPPAGADGIRPVVAVGEADFETEVLQRSMQVPVVVSIGAAEYPQSVQLDATLEHAAVAAAGQWVLATVDIRSAPRIAQAFGVQSVPTVLAVAAGRPVDAFAGMISEAELDQWISGILDATAGQLSGLPQAEEEGEPARDPRLVAAEELMDAGDLPGSIAAYEQVLADEPGHGEATAAVRQLRFLVRAQEAPGDAVATADAAPGEVDKQLRAADAELLAQQPDAAFGRLISVVRTGAPEDKATARTRLLELFDLFDPADEHVIRARRGLANAMY</sequence>
<dbReference type="InterPro" id="IPR011990">
    <property type="entry name" value="TPR-like_helical_dom_sf"/>
</dbReference>